<dbReference type="InterPro" id="IPR025663">
    <property type="entry name" value="AKAP_28"/>
</dbReference>
<accession>A0ABN8HVI3</accession>
<feature type="non-terminal residue" evidence="1">
    <location>
        <position position="184"/>
    </location>
</feature>
<proteinExistence type="predicted"/>
<dbReference type="PANTHER" id="PTHR35075">
    <property type="entry name" value="A-KINASE ANCHOR PROTEIN 14"/>
    <property type="match status" value="1"/>
</dbReference>
<dbReference type="Proteomes" id="UP000837857">
    <property type="component" value="Chromosome 14"/>
</dbReference>
<dbReference type="EMBL" id="OW152826">
    <property type="protein sequence ID" value="CAH2042046.1"/>
    <property type="molecule type" value="Genomic_DNA"/>
</dbReference>
<evidence type="ECO:0000313" key="1">
    <source>
        <dbReference type="EMBL" id="CAH2042046.1"/>
    </source>
</evidence>
<organism evidence="1 2">
    <name type="scientific">Iphiclides podalirius</name>
    <name type="common">scarce swallowtail</name>
    <dbReference type="NCBI Taxonomy" id="110791"/>
    <lineage>
        <taxon>Eukaryota</taxon>
        <taxon>Metazoa</taxon>
        <taxon>Ecdysozoa</taxon>
        <taxon>Arthropoda</taxon>
        <taxon>Hexapoda</taxon>
        <taxon>Insecta</taxon>
        <taxon>Pterygota</taxon>
        <taxon>Neoptera</taxon>
        <taxon>Endopterygota</taxon>
        <taxon>Lepidoptera</taxon>
        <taxon>Glossata</taxon>
        <taxon>Ditrysia</taxon>
        <taxon>Papilionoidea</taxon>
        <taxon>Papilionidae</taxon>
        <taxon>Papilioninae</taxon>
        <taxon>Iphiclides</taxon>
    </lineage>
</organism>
<evidence type="ECO:0000313" key="2">
    <source>
        <dbReference type="Proteomes" id="UP000837857"/>
    </source>
</evidence>
<dbReference type="PANTHER" id="PTHR35075:SF1">
    <property type="entry name" value="A-KINASE ANCHOR PROTEIN 14"/>
    <property type="match status" value="1"/>
</dbReference>
<keyword evidence="2" id="KW-1185">Reference proteome</keyword>
<protein>
    <submittedName>
        <fullName evidence="1">Uncharacterized protein</fullName>
    </submittedName>
</protein>
<gene>
    <name evidence="1" type="ORF">IPOD504_LOCUS3549</name>
</gene>
<dbReference type="InterPro" id="IPR053084">
    <property type="entry name" value="AKAP"/>
</dbReference>
<reference evidence="1" key="1">
    <citation type="submission" date="2022-03" db="EMBL/GenBank/DDBJ databases">
        <authorList>
            <person name="Martin H S."/>
        </authorList>
    </citation>
    <scope>NUCLEOTIDE SEQUENCE</scope>
</reference>
<name>A0ABN8HVI3_9NEOP</name>
<sequence>MNLSEIYSYEERAIDTVVSVINRAKETVGTRQTLRQLAGTRDYYTSPPKVPLTSLGPPLAVTSEKLIADTIEKKWNLTKTFKYSLKYKGSTKNECLKYFYFEAMFSQPTAAYPVPQATASVFFCVEDKLIRPPETRGNPKITYRIEGHHSDHDIRYVLLPADWLLAVIMMKIKLFRRIESYNVF</sequence>
<dbReference type="Pfam" id="PF14469">
    <property type="entry name" value="AKAP28"/>
    <property type="match status" value="1"/>
</dbReference>